<dbReference type="SUPFAM" id="SSF55486">
    <property type="entry name" value="Metalloproteases ('zincins'), catalytic domain"/>
    <property type="match status" value="1"/>
</dbReference>
<evidence type="ECO:0000256" key="4">
    <source>
        <dbReference type="ARBA" id="ARBA00022833"/>
    </source>
</evidence>
<reference evidence="8" key="2">
    <citation type="journal article" date="2012" name="Environ. Microbiol.">
        <title>Genomic content of uncultured Bacteroidetes from contrasting oceanic provinces in the North Atlantic Ocean.</title>
        <authorList>
            <person name="Gomez-Pereira P.R."/>
            <person name="Schuler M."/>
            <person name="Fuchs B.M."/>
            <person name="Bennke C."/>
            <person name="Teeling H."/>
            <person name="Waldmann J."/>
            <person name="Richter M."/>
            <person name="Barbe V."/>
            <person name="Bataille E."/>
            <person name="Glockner F.O."/>
            <person name="Amann R."/>
        </authorList>
    </citation>
    <scope>NUCLEOTIDE SEQUENCE</scope>
</reference>
<keyword evidence="5 6" id="KW-0482">Metalloprotease</keyword>
<comment type="cofactor">
    <cofactor evidence="6">
        <name>Zn(2+)</name>
        <dbReference type="ChEBI" id="CHEBI:29105"/>
    </cofactor>
    <text evidence="6">Binds 1 zinc ion.</text>
</comment>
<evidence type="ECO:0000256" key="6">
    <source>
        <dbReference type="RuleBase" id="RU003435"/>
    </source>
</evidence>
<evidence type="ECO:0000256" key="3">
    <source>
        <dbReference type="ARBA" id="ARBA00022801"/>
    </source>
</evidence>
<dbReference type="GO" id="GO:0006508">
    <property type="term" value="P:proteolysis"/>
    <property type="evidence" value="ECO:0007669"/>
    <property type="project" value="UniProtKB-KW"/>
</dbReference>
<keyword evidence="2 6" id="KW-0479">Metal-binding</keyword>
<dbReference type="Pfam" id="PF01432">
    <property type="entry name" value="Peptidase_M3"/>
    <property type="match status" value="1"/>
</dbReference>
<dbReference type="InterPro" id="IPR011976">
    <property type="entry name" value="Pept_M3B_oligopep-rel"/>
</dbReference>
<dbReference type="AlphaFoldDB" id="F4MMX1"/>
<evidence type="ECO:0000259" key="7">
    <source>
        <dbReference type="Pfam" id="PF01432"/>
    </source>
</evidence>
<keyword evidence="3 6" id="KW-0378">Hydrolase</keyword>
<keyword evidence="1 6" id="KW-0645">Protease</keyword>
<dbReference type="PANTHER" id="PTHR11804:SF28">
    <property type="entry name" value="OLIGOENDOPEPTIDASE F"/>
    <property type="match status" value="1"/>
</dbReference>
<proteinExistence type="inferred from homology"/>
<dbReference type="NCBIfam" id="TIGR02289">
    <property type="entry name" value="M3_not_pepF"/>
    <property type="match status" value="1"/>
</dbReference>
<dbReference type="PANTHER" id="PTHR11804">
    <property type="entry name" value="PROTEASE M3 THIMET OLIGOPEPTIDASE-RELATED"/>
    <property type="match status" value="1"/>
</dbReference>
<dbReference type="InterPro" id="IPR001567">
    <property type="entry name" value="Pept_M3A_M3B_dom"/>
</dbReference>
<dbReference type="InterPro" id="IPR045090">
    <property type="entry name" value="Pept_M3A_M3B"/>
</dbReference>
<gene>
    <name evidence="8" type="ORF">S18_870_0007</name>
</gene>
<dbReference type="MEROPS" id="M03.010"/>
<evidence type="ECO:0000256" key="1">
    <source>
        <dbReference type="ARBA" id="ARBA00022670"/>
    </source>
</evidence>
<dbReference type="EMBL" id="FQ032825">
    <property type="protein sequence ID" value="CBL87484.1"/>
    <property type="molecule type" value="Genomic_DNA"/>
</dbReference>
<reference evidence="8" key="1">
    <citation type="submission" date="2010-05" db="EMBL/GenBank/DDBJ databases">
        <authorList>
            <person name="Genoscope - CEA"/>
        </authorList>
    </citation>
    <scope>NUCLEOTIDE SEQUENCE</scope>
</reference>
<dbReference type="GO" id="GO:0046872">
    <property type="term" value="F:metal ion binding"/>
    <property type="evidence" value="ECO:0007669"/>
    <property type="project" value="UniProtKB-UniRule"/>
</dbReference>
<organism evidence="8">
    <name type="scientific">uncultured Flavobacteriia bacterium</name>
    <dbReference type="NCBI Taxonomy" id="212695"/>
    <lineage>
        <taxon>Bacteria</taxon>
        <taxon>Pseudomonadati</taxon>
        <taxon>Bacteroidota</taxon>
        <taxon>Flavobacteriia</taxon>
        <taxon>environmental samples</taxon>
    </lineage>
</organism>
<feature type="domain" description="Peptidase M3A/M3B catalytic" evidence="7">
    <location>
        <begin position="165"/>
        <end position="545"/>
    </location>
</feature>
<protein>
    <submittedName>
        <fullName evidence="8">Oligoendopeptidase, M3 family</fullName>
    </submittedName>
</protein>
<comment type="similarity">
    <text evidence="6">Belongs to the peptidase M3 family.</text>
</comment>
<evidence type="ECO:0000256" key="5">
    <source>
        <dbReference type="ARBA" id="ARBA00023049"/>
    </source>
</evidence>
<sequence>MKYSELNYKRIKIDEFENYVDNLIVEFNNSSEANTQIEIIEKYQKKQKEFHSYSSIANLNFARDTRDKKAIEENLYYDNIGPEYSAIDNKFTKTINNSKFKRELVNKFGSHFNDLIEMELKSFDEKIVDILKIENTIKNRYRTLLANAKIEFDGKILNLTGLTPYMQSTNRKERKSAYKKLDEFFKNNSQELDIIFDRLVQLRDQKAKILGFQNYVELGYLNMSRSEYGPNEIKKYRELIVKYIVPLVKKINNKRKEILEIDRMRIYDTLYFKNGNPKPKGGVEFQVNQAKKMYSELSSETNEFFDIMVNEELMDLDNRAGKSGGGFCTSFPLYERPYIFANFNGTDHDVTVLTHEAGHAFQCYMSRKQPINRYLWPTYEACEIHSMSMEFLTWDWMELFFKEDTEKFLFKHIAGSLSFLPYGALVDHFQHWVYENPNALPQERKEKWLELEAIYQPDKDYDDLSFLGSGGLWQKQSHIYQVPFYYIDYTLAQVCAFQFWIKMGIDKESTWKDYLKLCEAGGSLPFLKLVKLANLDSPFDEKVFQNVADKVDKWLDENSL</sequence>
<keyword evidence="4 6" id="KW-0862">Zinc</keyword>
<accession>F4MMX1</accession>
<evidence type="ECO:0000256" key="2">
    <source>
        <dbReference type="ARBA" id="ARBA00022723"/>
    </source>
</evidence>
<dbReference type="Gene3D" id="1.10.1370.30">
    <property type="match status" value="1"/>
</dbReference>
<evidence type="ECO:0000313" key="8">
    <source>
        <dbReference type="EMBL" id="CBL87484.1"/>
    </source>
</evidence>
<dbReference type="GO" id="GO:0006518">
    <property type="term" value="P:peptide metabolic process"/>
    <property type="evidence" value="ECO:0007669"/>
    <property type="project" value="TreeGrafter"/>
</dbReference>
<name>F4MMX1_9BACT</name>
<dbReference type="GO" id="GO:0004222">
    <property type="term" value="F:metalloendopeptidase activity"/>
    <property type="evidence" value="ECO:0007669"/>
    <property type="project" value="InterPro"/>
</dbReference>
<dbReference type="CDD" id="cd09606">
    <property type="entry name" value="M3B_PepF"/>
    <property type="match status" value="1"/>
</dbReference>